<dbReference type="PROSITE" id="PS51782">
    <property type="entry name" value="LYSM"/>
    <property type="match status" value="1"/>
</dbReference>
<dbReference type="OrthoDB" id="5298707at2"/>
<dbReference type="CDD" id="cd00118">
    <property type="entry name" value="LysM"/>
    <property type="match status" value="1"/>
</dbReference>
<feature type="compositionally biased region" description="Polar residues" evidence="2">
    <location>
        <begin position="420"/>
        <end position="436"/>
    </location>
</feature>
<evidence type="ECO:0000256" key="4">
    <source>
        <dbReference type="SAM" id="SignalP"/>
    </source>
</evidence>
<feature type="domain" description="LysM" evidence="5">
    <location>
        <begin position="190"/>
        <end position="245"/>
    </location>
</feature>
<keyword evidence="3" id="KW-0472">Membrane</keyword>
<feature type="chain" id="PRO_5002303721" description="LysM domain-containing protein" evidence="4">
    <location>
        <begin position="23"/>
        <end position="542"/>
    </location>
</feature>
<feature type="region of interest" description="Disordered" evidence="2">
    <location>
        <begin position="412"/>
        <end position="436"/>
    </location>
</feature>
<dbReference type="STRING" id="1581557.BN1208_0702"/>
<dbReference type="InterPro" id="IPR057840">
    <property type="entry name" value="FimV_N"/>
</dbReference>
<dbReference type="InterPro" id="IPR020012">
    <property type="entry name" value="LysM_FimV"/>
</dbReference>
<dbReference type="InterPro" id="IPR018392">
    <property type="entry name" value="LysM"/>
</dbReference>
<feature type="signal peptide" evidence="4">
    <location>
        <begin position="1"/>
        <end position="22"/>
    </location>
</feature>
<dbReference type="EMBL" id="LN827929">
    <property type="protein sequence ID" value="CEZ19588.1"/>
    <property type="molecule type" value="Genomic_DNA"/>
</dbReference>
<feature type="transmembrane region" description="Helical" evidence="3">
    <location>
        <begin position="460"/>
        <end position="479"/>
    </location>
</feature>
<organism evidence="6 7">
    <name type="scientific">Candidatus Methylopumilus planktonicus</name>
    <dbReference type="NCBI Taxonomy" id="1581557"/>
    <lineage>
        <taxon>Bacteria</taxon>
        <taxon>Pseudomonadati</taxon>
        <taxon>Pseudomonadota</taxon>
        <taxon>Betaproteobacteria</taxon>
        <taxon>Nitrosomonadales</taxon>
        <taxon>Methylophilaceae</taxon>
        <taxon>Candidatus Methylopumilus</taxon>
    </lineage>
</organism>
<dbReference type="Gene3D" id="3.10.350.10">
    <property type="entry name" value="LysM domain"/>
    <property type="match status" value="1"/>
</dbReference>
<dbReference type="Pfam" id="PF01476">
    <property type="entry name" value="LysM"/>
    <property type="match status" value="1"/>
</dbReference>
<keyword evidence="3" id="KW-0812">Transmembrane</keyword>
<dbReference type="Proteomes" id="UP000064007">
    <property type="component" value="Chromosome 1"/>
</dbReference>
<name>A0A0D6EWD6_9PROT</name>
<dbReference type="NCBIfam" id="TIGR03505">
    <property type="entry name" value="FimV_core"/>
    <property type="match status" value="1"/>
</dbReference>
<keyword evidence="1" id="KW-0175">Coiled coil</keyword>
<evidence type="ECO:0000259" key="5">
    <source>
        <dbReference type="PROSITE" id="PS51782"/>
    </source>
</evidence>
<evidence type="ECO:0000256" key="1">
    <source>
        <dbReference type="SAM" id="Coils"/>
    </source>
</evidence>
<dbReference type="Pfam" id="PF25800">
    <property type="entry name" value="FimV_N"/>
    <property type="match status" value="1"/>
</dbReference>
<reference evidence="7" key="1">
    <citation type="submission" date="2014-12" db="EMBL/GenBank/DDBJ databases">
        <authorList>
            <person name="Salcher M.M."/>
        </authorList>
    </citation>
    <scope>NUCLEOTIDE SEQUENCE [LARGE SCALE GENOMIC DNA]</scope>
    <source>
        <strain evidence="7">MMS-10A-171</strain>
    </source>
</reference>
<evidence type="ECO:0000313" key="6">
    <source>
        <dbReference type="EMBL" id="CEZ19588.1"/>
    </source>
</evidence>
<dbReference type="InterPro" id="IPR036779">
    <property type="entry name" value="LysM_dom_sf"/>
</dbReference>
<feature type="compositionally biased region" description="Polar residues" evidence="2">
    <location>
        <begin position="285"/>
        <end position="305"/>
    </location>
</feature>
<keyword evidence="3" id="KW-1133">Transmembrane helix</keyword>
<protein>
    <recommendedName>
        <fullName evidence="5">LysM domain-containing protein</fullName>
    </recommendedName>
</protein>
<sequence length="542" mass="59894">MSQKIKKVFLLCILLGPLIANALQLGKIVVTSSQGQPLNAEIEMMLTPGEDLSKLKTSLASKENYESQGIERLAIHNNISVELQKNEKGLTVLKLKSSQPVPDPFLDLLIQVDSAKGRNYREYTVLLDPPETPIIQQEKIVAVDKTEPLPINEKKEVKESTDKDKTTFEKEIKNNLKMLEKNKPADLSSKSITVKPADTIYKIARENKIPGITTEQMVVGIFNLNELAFTNKNINGLEVGQKIALPTQDDFMDLTHAKAMAEIKIQSTQWNKYSTKTAEAVANSPKVSSPTSDVPLTPATVVQNPPVSPAPRIKLTGDTLPNNKNSREIIQKEINQNNDDKTALEKNIKVAEQKIALLEKELADAKKILTVSNQALFDLQEKAKQVNQTKDLTSKVPVVESKPELTSLIGQGNEVDVNKNDTTSPADTSFKSSISDSPIEEKANAQLASDKEASSVSSSIGLFIFLGVLFAILIMLFVIKTKRQKEQKELIESISTDKEKLYSEVHSSEASPTIEEDTIKDINLSDTTINLSDKDQKPTHFD</sequence>
<accession>A0A0D6EWD6</accession>
<dbReference type="KEGG" id="mbat:BN1208_0702"/>
<keyword evidence="4" id="KW-0732">Signal</keyword>
<dbReference type="HOGENOM" id="CLU_502318_0_0_4"/>
<feature type="coiled-coil region" evidence="1">
    <location>
        <begin position="327"/>
        <end position="368"/>
    </location>
</feature>
<proteinExistence type="predicted"/>
<evidence type="ECO:0000256" key="2">
    <source>
        <dbReference type="SAM" id="MobiDB-lite"/>
    </source>
</evidence>
<dbReference type="RefSeq" id="WP_046487915.1">
    <property type="nucleotide sequence ID" value="NZ_LN827929.1"/>
</dbReference>
<dbReference type="AlphaFoldDB" id="A0A0D6EWD6"/>
<gene>
    <name evidence="6" type="ORF">BN1208_0702</name>
</gene>
<keyword evidence="7" id="KW-1185">Reference proteome</keyword>
<evidence type="ECO:0000313" key="7">
    <source>
        <dbReference type="Proteomes" id="UP000064007"/>
    </source>
</evidence>
<evidence type="ECO:0000256" key="3">
    <source>
        <dbReference type="SAM" id="Phobius"/>
    </source>
</evidence>
<feature type="region of interest" description="Disordered" evidence="2">
    <location>
        <begin position="284"/>
        <end position="323"/>
    </location>
</feature>